<organism evidence="1 2">
    <name type="scientific">Pantoea latae</name>
    <dbReference type="NCBI Taxonomy" id="1964541"/>
    <lineage>
        <taxon>Bacteria</taxon>
        <taxon>Pseudomonadati</taxon>
        <taxon>Pseudomonadota</taxon>
        <taxon>Gammaproteobacteria</taxon>
        <taxon>Enterobacterales</taxon>
        <taxon>Erwiniaceae</taxon>
        <taxon>Pantoea</taxon>
    </lineage>
</organism>
<proteinExistence type="predicted"/>
<dbReference type="EMBL" id="MWUE01000022">
    <property type="protein sequence ID" value="OQP32403.1"/>
    <property type="molecule type" value="Genomic_DNA"/>
</dbReference>
<dbReference type="OrthoDB" id="5947241at2"/>
<evidence type="ECO:0000313" key="2">
    <source>
        <dbReference type="Proteomes" id="UP000192769"/>
    </source>
</evidence>
<dbReference type="AlphaFoldDB" id="A0A1V9DEW5"/>
<keyword evidence="2" id="KW-1185">Reference proteome</keyword>
<evidence type="ECO:0000313" key="1">
    <source>
        <dbReference type="EMBL" id="OQP32403.1"/>
    </source>
</evidence>
<accession>A0A1V9DEW5</accession>
<reference evidence="1 2" key="1">
    <citation type="submission" date="2017-02" db="EMBL/GenBank/DDBJ databases">
        <title>Whole genome shotgun sequence of Pantoea agglomerans strain AS1 isolated from a cycad, Zamia floridana in Central Florida, USA.</title>
        <authorList>
            <person name="Lata P."/>
            <person name="Govindarajan S."/>
            <person name="Qi F."/>
            <person name="Li J.-L."/>
            <person name="Maurya S.K."/>
            <person name="Sahoo M.K."/>
        </authorList>
    </citation>
    <scope>NUCLEOTIDE SEQUENCE [LARGE SCALE GENOMIC DNA]</scope>
    <source>
        <strain evidence="1 2">AS1</strain>
    </source>
</reference>
<dbReference type="RefSeq" id="WP_081140207.1">
    <property type="nucleotide sequence ID" value="NZ_MWUE01000022.1"/>
</dbReference>
<gene>
    <name evidence="1" type="ORF">B2J69_14115</name>
</gene>
<name>A0A1V9DEW5_9GAMM</name>
<protein>
    <submittedName>
        <fullName evidence="1">Uncharacterized protein</fullName>
    </submittedName>
</protein>
<dbReference type="Proteomes" id="UP000192769">
    <property type="component" value="Unassembled WGS sequence"/>
</dbReference>
<sequence length="238" mass="26048">MGKDNRLTLKLDGTSPSELSMARLGKYLSALSDLYGSVDAVHFKDVSEGSACLNTWVDNQSSYNAVIQRSISQAATSGSSYLKLVSLLAQDGFEAKIINQDKVTILEFPSFNEEAPLIIRKKGRVQGKLYNVGGKDDSAPVKLEGANGETYHCEATPALAAKLGALLFKQLRVSGDSEWIKKDGKWKLKKLIIDSYEVLEKSNLKTAFKALQNASGNQWKEEDDAQAILKALRALNCE</sequence>
<comment type="caution">
    <text evidence="1">The sequence shown here is derived from an EMBL/GenBank/DDBJ whole genome shotgun (WGS) entry which is preliminary data.</text>
</comment>